<dbReference type="Proteomes" id="UP000732377">
    <property type="component" value="Unassembled WGS sequence"/>
</dbReference>
<dbReference type="EMBL" id="PIUK01000038">
    <property type="protein sequence ID" value="MBY6275743.1"/>
    <property type="molecule type" value="Genomic_DNA"/>
</dbReference>
<evidence type="ECO:0000259" key="3">
    <source>
        <dbReference type="Pfam" id="PF01656"/>
    </source>
</evidence>
<organism evidence="4 5">
    <name type="scientific">Symbiobacterium thermophilum</name>
    <dbReference type="NCBI Taxonomy" id="2734"/>
    <lineage>
        <taxon>Bacteria</taxon>
        <taxon>Bacillati</taxon>
        <taxon>Bacillota</taxon>
        <taxon>Clostridia</taxon>
        <taxon>Eubacteriales</taxon>
        <taxon>Symbiobacteriaceae</taxon>
        <taxon>Symbiobacterium</taxon>
    </lineage>
</organism>
<evidence type="ECO:0000313" key="5">
    <source>
        <dbReference type="Proteomes" id="UP000732377"/>
    </source>
</evidence>
<dbReference type="Gene3D" id="3.40.50.300">
    <property type="entry name" value="P-loop containing nucleotide triphosphate hydrolases"/>
    <property type="match status" value="1"/>
</dbReference>
<dbReference type="OMA" id="DITITTW"/>
<keyword evidence="2" id="KW-0067">ATP-binding</keyword>
<dbReference type="GO" id="GO:0016887">
    <property type="term" value="F:ATP hydrolysis activity"/>
    <property type="evidence" value="ECO:0007669"/>
    <property type="project" value="TreeGrafter"/>
</dbReference>
<reference evidence="4" key="1">
    <citation type="submission" date="2017-11" db="EMBL/GenBank/DDBJ databases">
        <title>Three new genomes from thermophilic consortium.</title>
        <authorList>
            <person name="Quaggio R."/>
            <person name="Amgarten D."/>
            <person name="Setubal J.C."/>
        </authorList>
    </citation>
    <scope>NUCLEOTIDE SEQUENCE</scope>
    <source>
        <strain evidence="4">ZCTH01-B2</strain>
    </source>
</reference>
<dbReference type="GO" id="GO:0051782">
    <property type="term" value="P:negative regulation of cell division"/>
    <property type="evidence" value="ECO:0007669"/>
    <property type="project" value="TreeGrafter"/>
</dbReference>
<gene>
    <name evidence="4" type="ORF">CWE10_05890</name>
</gene>
<dbReference type="InterPro" id="IPR050625">
    <property type="entry name" value="ParA/MinD_ATPase"/>
</dbReference>
<sequence length="266" mass="27990">MAKGLVIALWSPKGGVGKTLLAVAVALRLSERHRTAIIDGNADNPDLVTLLQSAGLPNIGTWPGRVAPEEIENHLVRWASRLFVLPGPARFIDEAVLSGEAMEAAVRSLADAGMHVVVDLCTGLRDSTLVALDLADWVLMPVTPDLLALTPLKRIARELDFLRLPAGKFRIVVNRVSEGQEIGTADIRELSPFPVVGEVPSCRQAAQAINRGDLQAALAASTPVGKAAAALLRGIVETDAAPQPAAPPFGAGLLSRLWPIAGREGA</sequence>
<dbReference type="InterPro" id="IPR027417">
    <property type="entry name" value="P-loop_NTPase"/>
</dbReference>
<dbReference type="GO" id="GO:0005829">
    <property type="term" value="C:cytosol"/>
    <property type="evidence" value="ECO:0007669"/>
    <property type="project" value="TreeGrafter"/>
</dbReference>
<dbReference type="PANTHER" id="PTHR43384">
    <property type="entry name" value="SEPTUM SITE-DETERMINING PROTEIN MIND HOMOLOG, CHLOROPLASTIC-RELATED"/>
    <property type="match status" value="1"/>
</dbReference>
<dbReference type="GO" id="GO:0009898">
    <property type="term" value="C:cytoplasmic side of plasma membrane"/>
    <property type="evidence" value="ECO:0007669"/>
    <property type="project" value="TreeGrafter"/>
</dbReference>
<dbReference type="RefSeq" id="WP_011194523.1">
    <property type="nucleotide sequence ID" value="NZ_JACSIR010000005.1"/>
</dbReference>
<evidence type="ECO:0000256" key="2">
    <source>
        <dbReference type="ARBA" id="ARBA00022840"/>
    </source>
</evidence>
<evidence type="ECO:0000256" key="1">
    <source>
        <dbReference type="ARBA" id="ARBA00022741"/>
    </source>
</evidence>
<accession>A0A953I784</accession>
<dbReference type="AlphaFoldDB" id="A0A953I784"/>
<dbReference type="PANTHER" id="PTHR43384:SF6">
    <property type="entry name" value="SEPTUM SITE-DETERMINING PROTEIN MIND HOMOLOG, CHLOROPLASTIC"/>
    <property type="match status" value="1"/>
</dbReference>
<dbReference type="SUPFAM" id="SSF52540">
    <property type="entry name" value="P-loop containing nucleoside triphosphate hydrolases"/>
    <property type="match status" value="1"/>
</dbReference>
<dbReference type="GO" id="GO:0005524">
    <property type="term" value="F:ATP binding"/>
    <property type="evidence" value="ECO:0007669"/>
    <property type="project" value="UniProtKB-KW"/>
</dbReference>
<keyword evidence="1" id="KW-0547">Nucleotide-binding</keyword>
<comment type="caution">
    <text evidence="4">The sequence shown here is derived from an EMBL/GenBank/DDBJ whole genome shotgun (WGS) entry which is preliminary data.</text>
</comment>
<name>A0A953I784_SYMTR</name>
<proteinExistence type="predicted"/>
<dbReference type="Pfam" id="PF01656">
    <property type="entry name" value="CbiA"/>
    <property type="match status" value="1"/>
</dbReference>
<evidence type="ECO:0000313" key="4">
    <source>
        <dbReference type="EMBL" id="MBY6275743.1"/>
    </source>
</evidence>
<protein>
    <recommendedName>
        <fullName evidence="3">CobQ/CobB/MinD/ParA nucleotide binding domain-containing protein</fullName>
    </recommendedName>
</protein>
<feature type="domain" description="CobQ/CobB/MinD/ParA nucleotide binding" evidence="3">
    <location>
        <begin position="7"/>
        <end position="213"/>
    </location>
</feature>
<dbReference type="InterPro" id="IPR002586">
    <property type="entry name" value="CobQ/CobB/MinD/ParA_Nub-bd_dom"/>
</dbReference>